<sequence length="346" mass="40339">MERYQKPGESVEEFAQALRCLVERAYPDSSLEVDLSGLALNPDIRTNVKGQHEEMARKFRDEQCRDRFRAGLIPEIREKVIFMEDPGTLSEAISQARRVEELTGAIKEDVWRRTKEIEVKATLAEVNEIRANRNQENWKGREGNNYQNQTQDFRQYSNRGNQWGQRGNTGWNRGAQNRWQSGNQSYRDNENSRNNYQRGRGWNRNPNMIDVPSFRGRGTRGRGSSFARGARINEVTFPYICLFAVIFLPIIQCQFQICPENYPEGSGTIMDFPEEHNCTIPMEEAPKLSKINIYVPIRLPKKFPVFRCHRWNRNVGTRGILSYCKEVERKRGKHRATGKRSTHFSE</sequence>
<organism evidence="1 2">
    <name type="scientific">Meloidogyne enterolobii</name>
    <name type="common">Root-knot nematode worm</name>
    <name type="synonym">Meloidogyne mayaguensis</name>
    <dbReference type="NCBI Taxonomy" id="390850"/>
    <lineage>
        <taxon>Eukaryota</taxon>
        <taxon>Metazoa</taxon>
        <taxon>Ecdysozoa</taxon>
        <taxon>Nematoda</taxon>
        <taxon>Chromadorea</taxon>
        <taxon>Rhabditida</taxon>
        <taxon>Tylenchina</taxon>
        <taxon>Tylenchomorpha</taxon>
        <taxon>Tylenchoidea</taxon>
        <taxon>Meloidogynidae</taxon>
        <taxon>Meloidogyninae</taxon>
        <taxon>Meloidogyne</taxon>
    </lineage>
</organism>
<reference evidence="1" key="1">
    <citation type="submission" date="2023-11" db="EMBL/GenBank/DDBJ databases">
        <authorList>
            <person name="Poullet M."/>
        </authorList>
    </citation>
    <scope>NUCLEOTIDE SEQUENCE</scope>
    <source>
        <strain evidence="1">E1834</strain>
    </source>
</reference>
<dbReference type="Proteomes" id="UP001497535">
    <property type="component" value="Unassembled WGS sequence"/>
</dbReference>
<accession>A0ACB0Z5G5</accession>
<gene>
    <name evidence="1" type="ORF">MENTE1834_LOCUS20270</name>
</gene>
<dbReference type="EMBL" id="CAVMJV010000024">
    <property type="protein sequence ID" value="CAK5073585.1"/>
    <property type="molecule type" value="Genomic_DNA"/>
</dbReference>
<evidence type="ECO:0000313" key="1">
    <source>
        <dbReference type="EMBL" id="CAK5073585.1"/>
    </source>
</evidence>
<name>A0ACB0Z5G5_MELEN</name>
<proteinExistence type="predicted"/>
<keyword evidence="2" id="KW-1185">Reference proteome</keyword>
<comment type="caution">
    <text evidence="1">The sequence shown here is derived from an EMBL/GenBank/DDBJ whole genome shotgun (WGS) entry which is preliminary data.</text>
</comment>
<evidence type="ECO:0000313" key="2">
    <source>
        <dbReference type="Proteomes" id="UP001497535"/>
    </source>
</evidence>
<protein>
    <submittedName>
        <fullName evidence="1">Uncharacterized protein</fullName>
    </submittedName>
</protein>